<gene>
    <name evidence="6" type="ORF">NYPRO_LOCUS13664</name>
</gene>
<name>A0A811YXE3_NYCPR</name>
<dbReference type="Pfam" id="PF16122">
    <property type="entry name" value="40S_SA_C"/>
    <property type="match status" value="1"/>
</dbReference>
<dbReference type="InterPro" id="IPR032281">
    <property type="entry name" value="Ribosomal_uS2_C"/>
</dbReference>
<dbReference type="GO" id="GO:0006412">
    <property type="term" value="P:translation"/>
    <property type="evidence" value="ECO:0007669"/>
    <property type="project" value="InterPro"/>
</dbReference>
<dbReference type="CDD" id="cd01425">
    <property type="entry name" value="RPS2"/>
    <property type="match status" value="1"/>
</dbReference>
<organism evidence="6 7">
    <name type="scientific">Nyctereutes procyonoides</name>
    <name type="common">Raccoon dog</name>
    <name type="synonym">Canis procyonoides</name>
    <dbReference type="NCBI Taxonomy" id="34880"/>
    <lineage>
        <taxon>Eukaryota</taxon>
        <taxon>Metazoa</taxon>
        <taxon>Chordata</taxon>
        <taxon>Craniata</taxon>
        <taxon>Vertebrata</taxon>
        <taxon>Euteleostomi</taxon>
        <taxon>Mammalia</taxon>
        <taxon>Eutheria</taxon>
        <taxon>Laurasiatheria</taxon>
        <taxon>Carnivora</taxon>
        <taxon>Caniformia</taxon>
        <taxon>Canidae</taxon>
        <taxon>Nyctereutes</taxon>
    </lineage>
</organism>
<reference evidence="6" key="1">
    <citation type="submission" date="2020-12" db="EMBL/GenBank/DDBJ databases">
        <authorList>
            <consortium name="Molecular Ecology Group"/>
        </authorList>
    </citation>
    <scope>NUCLEOTIDE SEQUENCE</scope>
    <source>
        <strain evidence="6">TBG_1078</strain>
    </source>
</reference>
<evidence type="ECO:0000313" key="6">
    <source>
        <dbReference type="EMBL" id="CAD7680872.1"/>
    </source>
</evidence>
<comment type="similarity">
    <text evidence="1">Belongs to the universal ribosomal protein uS2 family.</text>
</comment>
<keyword evidence="3" id="KW-0687">Ribonucleoprotein</keyword>
<feature type="domain" description="Small ribosomal subunit protein uS2 C-terminal" evidence="5">
    <location>
        <begin position="179"/>
        <end position="245"/>
    </location>
</feature>
<dbReference type="SUPFAM" id="SSF52313">
    <property type="entry name" value="Ribosomal protein S2"/>
    <property type="match status" value="1"/>
</dbReference>
<dbReference type="GO" id="GO:0015935">
    <property type="term" value="C:small ribosomal subunit"/>
    <property type="evidence" value="ECO:0007669"/>
    <property type="project" value="InterPro"/>
</dbReference>
<dbReference type="GO" id="GO:0003735">
    <property type="term" value="F:structural constituent of ribosome"/>
    <property type="evidence" value="ECO:0007669"/>
    <property type="project" value="InterPro"/>
</dbReference>
<evidence type="ECO:0000313" key="7">
    <source>
        <dbReference type="Proteomes" id="UP000645828"/>
    </source>
</evidence>
<evidence type="ECO:0000256" key="1">
    <source>
        <dbReference type="ARBA" id="ARBA00006242"/>
    </source>
</evidence>
<dbReference type="Proteomes" id="UP000645828">
    <property type="component" value="Unassembled WGS sequence"/>
</dbReference>
<dbReference type="PRINTS" id="PR00395">
    <property type="entry name" value="RIBOSOMALS2"/>
</dbReference>
<dbReference type="InterPro" id="IPR023591">
    <property type="entry name" value="Ribosomal_uS2_flav_dom_sf"/>
</dbReference>
<proteinExistence type="inferred from homology"/>
<dbReference type="InterPro" id="IPR001865">
    <property type="entry name" value="Ribosomal_uS2"/>
</dbReference>
<protein>
    <recommendedName>
        <fullName evidence="4">40S ribosomal protein SA</fullName>
    </recommendedName>
</protein>
<evidence type="ECO:0000256" key="2">
    <source>
        <dbReference type="ARBA" id="ARBA00022980"/>
    </source>
</evidence>
<keyword evidence="2" id="KW-0689">Ribosomal protein</keyword>
<dbReference type="EMBL" id="CAJHUB010000750">
    <property type="protein sequence ID" value="CAD7680872.1"/>
    <property type="molecule type" value="Genomic_DNA"/>
</dbReference>
<comment type="caution">
    <text evidence="6">The sequence shown here is derived from an EMBL/GenBank/DDBJ whole genome shotgun (WGS) entry which is preliminary data.</text>
</comment>
<keyword evidence="7" id="KW-1185">Reference proteome</keyword>
<evidence type="ECO:0000259" key="5">
    <source>
        <dbReference type="Pfam" id="PF16122"/>
    </source>
</evidence>
<dbReference type="PANTHER" id="PTHR11489">
    <property type="entry name" value="40S RIBOSOMAL PROTEIN SA"/>
    <property type="match status" value="1"/>
</dbReference>
<sequence>MKEEDVLKFLAEGTHLGDKILDFQMEWYIYTRNSDAIYIINLKRTWEKLLLAAGILVIANPADVNVTSSRKTGWQVVLKFAAAPGATPTAGCFTPGTFTKQIQAVFQKPRLLPVIEVSYVNLPTIVLCNTDSPLHCVDIAIPCNSSVDLMWWMLAWEVLHMCYPISCGHPREVMPDFHFYRDPKDVEKGEQTAGEKALISYTATQPVVADWSEGFPTEDWRPSLPLKTATAQAQTTEWVRVTTEWS</sequence>
<evidence type="ECO:0000256" key="3">
    <source>
        <dbReference type="ARBA" id="ARBA00023274"/>
    </source>
</evidence>
<dbReference type="InterPro" id="IPR005707">
    <property type="entry name" value="Ribosomal_uS2_euk/arc"/>
</dbReference>
<dbReference type="AlphaFoldDB" id="A0A811YXE3"/>
<accession>A0A811YXE3</accession>
<evidence type="ECO:0000256" key="4">
    <source>
        <dbReference type="ARBA" id="ARBA00035401"/>
    </source>
</evidence>
<dbReference type="Gene3D" id="3.40.50.10490">
    <property type="entry name" value="Glucose-6-phosphate isomerase like protein, domain 1"/>
    <property type="match status" value="1"/>
</dbReference>